<evidence type="ECO:0000313" key="4">
    <source>
        <dbReference type="Proteomes" id="UP000623967"/>
    </source>
</evidence>
<comment type="caution">
    <text evidence="3">The sequence shown here is derived from an EMBL/GenBank/DDBJ whole genome shotgun (WGS) entry which is preliminary data.</text>
</comment>
<dbReference type="InterPro" id="IPR045569">
    <property type="entry name" value="Metalloprtase-TldD/E_C"/>
</dbReference>
<evidence type="ECO:0000259" key="2">
    <source>
        <dbReference type="Pfam" id="PF19289"/>
    </source>
</evidence>
<gene>
    <name evidence="3" type="ORF">JK635_16515</name>
</gene>
<proteinExistence type="inferred from homology"/>
<protein>
    <recommendedName>
        <fullName evidence="2">Metalloprotease TldD/E C-terminal domain-containing protein</fullName>
    </recommendedName>
</protein>
<evidence type="ECO:0000313" key="3">
    <source>
        <dbReference type="EMBL" id="MBL4953788.1"/>
    </source>
</evidence>
<dbReference type="InterPro" id="IPR036059">
    <property type="entry name" value="TldD/PmbA_sf"/>
</dbReference>
<dbReference type="PANTHER" id="PTHR30624:SF0">
    <property type="entry name" value="METALLOPROTEASE SLR0863"/>
    <property type="match status" value="1"/>
</dbReference>
<dbReference type="SUPFAM" id="SSF111283">
    <property type="entry name" value="Putative modulator of DNA gyrase, PmbA/TldD"/>
    <property type="match status" value="1"/>
</dbReference>
<reference evidence="3 4" key="1">
    <citation type="submission" date="2021-01" db="EMBL/GenBank/DDBJ databases">
        <title>Genome public.</title>
        <authorList>
            <person name="Liu C."/>
            <person name="Sun Q."/>
        </authorList>
    </citation>
    <scope>NUCLEOTIDE SEQUENCE [LARGE SCALE GENOMIC DNA]</scope>
    <source>
        <strain evidence="3 4">YIM B02564</strain>
    </source>
</reference>
<accession>A0ABS1TTC3</accession>
<dbReference type="PANTHER" id="PTHR30624">
    <property type="entry name" value="UNCHARACTERIZED PROTEIN TLDD AND PMBA"/>
    <property type="match status" value="1"/>
</dbReference>
<name>A0ABS1TTC3_9BACI</name>
<dbReference type="Proteomes" id="UP000623967">
    <property type="component" value="Unassembled WGS sequence"/>
</dbReference>
<comment type="similarity">
    <text evidence="1">Belongs to the peptidase U62 family.</text>
</comment>
<organism evidence="3 4">
    <name type="scientific">Neobacillus paridis</name>
    <dbReference type="NCBI Taxonomy" id="2803862"/>
    <lineage>
        <taxon>Bacteria</taxon>
        <taxon>Bacillati</taxon>
        <taxon>Bacillota</taxon>
        <taxon>Bacilli</taxon>
        <taxon>Bacillales</taxon>
        <taxon>Bacillaceae</taxon>
        <taxon>Neobacillus</taxon>
    </lineage>
</organism>
<evidence type="ECO:0000256" key="1">
    <source>
        <dbReference type="ARBA" id="ARBA00005836"/>
    </source>
</evidence>
<dbReference type="EMBL" id="JAESWB010000247">
    <property type="protein sequence ID" value="MBL4953788.1"/>
    <property type="molecule type" value="Genomic_DNA"/>
</dbReference>
<dbReference type="Pfam" id="PF19289">
    <property type="entry name" value="PmbA_TldD_3rd"/>
    <property type="match status" value="1"/>
</dbReference>
<sequence length="218" mass="24782">MEREKNIIPVIWHTTFSNNLLELLREAIEDEIIAALVGKELERTETLPLVLDHLPASIFIHECVGHTSEADNYLQYILHQNDVKLGSRLTDFPLNVFDNPLITGHRRSYDKDHDGMPGRCNQLVKDGIWNELLHNKQTQKIMNAPYGGSGRRVPKMPITLPRMSVTYADAGSQKFNHIIENIEKGIYCIGAWGGGSMGTNFIVRHMVIGLKMERLLIR</sequence>
<dbReference type="InterPro" id="IPR051463">
    <property type="entry name" value="Peptidase_U62_metallo"/>
</dbReference>
<keyword evidence="4" id="KW-1185">Reference proteome</keyword>
<dbReference type="RefSeq" id="WP_202655055.1">
    <property type="nucleotide sequence ID" value="NZ_JAESWB010000247.1"/>
</dbReference>
<feature type="domain" description="Metalloprotease TldD/E C-terminal" evidence="2">
    <location>
        <begin position="45"/>
        <end position="195"/>
    </location>
</feature>